<name>A0A8J2PUR8_9HEXA</name>
<proteinExistence type="predicted"/>
<accession>A0A8J2PUR8</accession>
<evidence type="ECO:0000313" key="2">
    <source>
        <dbReference type="Proteomes" id="UP000708208"/>
    </source>
</evidence>
<sequence length="72" mass="8348">MLNNAVTFKWHGAENRGVRSVYMRSPARPKNFPDDLTQEDPHVHNWDLAMSNVCNITKLIYNRPALIIIKVE</sequence>
<comment type="caution">
    <text evidence="1">The sequence shown here is derived from an EMBL/GenBank/DDBJ whole genome shotgun (WGS) entry which is preliminary data.</text>
</comment>
<protein>
    <submittedName>
        <fullName evidence="1">Uncharacterized protein</fullName>
    </submittedName>
</protein>
<keyword evidence="2" id="KW-1185">Reference proteome</keyword>
<dbReference type="AlphaFoldDB" id="A0A8J2PUR8"/>
<reference evidence="1" key="1">
    <citation type="submission" date="2021-06" db="EMBL/GenBank/DDBJ databases">
        <authorList>
            <person name="Hodson N. C."/>
            <person name="Mongue J. A."/>
            <person name="Jaron S. K."/>
        </authorList>
    </citation>
    <scope>NUCLEOTIDE SEQUENCE</scope>
</reference>
<evidence type="ECO:0000313" key="1">
    <source>
        <dbReference type="EMBL" id="CAG7828852.1"/>
    </source>
</evidence>
<dbReference type="Proteomes" id="UP000708208">
    <property type="component" value="Unassembled WGS sequence"/>
</dbReference>
<feature type="non-terminal residue" evidence="1">
    <location>
        <position position="72"/>
    </location>
</feature>
<organism evidence="1 2">
    <name type="scientific">Allacma fusca</name>
    <dbReference type="NCBI Taxonomy" id="39272"/>
    <lineage>
        <taxon>Eukaryota</taxon>
        <taxon>Metazoa</taxon>
        <taxon>Ecdysozoa</taxon>
        <taxon>Arthropoda</taxon>
        <taxon>Hexapoda</taxon>
        <taxon>Collembola</taxon>
        <taxon>Symphypleona</taxon>
        <taxon>Sminthuridae</taxon>
        <taxon>Allacma</taxon>
    </lineage>
</organism>
<gene>
    <name evidence="1" type="ORF">AFUS01_LOCUS38751</name>
</gene>
<dbReference type="EMBL" id="CAJVCH010549140">
    <property type="protein sequence ID" value="CAG7828852.1"/>
    <property type="molecule type" value="Genomic_DNA"/>
</dbReference>